<name>A0A812KM64_9DINO</name>
<dbReference type="SMART" id="SM00487">
    <property type="entry name" value="DEXDc"/>
    <property type="match status" value="1"/>
</dbReference>
<protein>
    <recommendedName>
        <fullName evidence="1">Helicase ATP-binding domain-containing protein</fullName>
    </recommendedName>
</protein>
<accession>A0A812KM64</accession>
<dbReference type="SUPFAM" id="SSF52540">
    <property type="entry name" value="P-loop containing nucleoside triphosphate hydrolases"/>
    <property type="match status" value="2"/>
</dbReference>
<dbReference type="Pfam" id="PF00176">
    <property type="entry name" value="SNF2-rel_dom"/>
    <property type="match status" value="1"/>
</dbReference>
<dbReference type="EMBL" id="CAJNDS010000709">
    <property type="protein sequence ID" value="CAE7229480.1"/>
    <property type="molecule type" value="Genomic_DNA"/>
</dbReference>
<dbReference type="InterPro" id="IPR027417">
    <property type="entry name" value="P-loop_NTPase"/>
</dbReference>
<reference evidence="2" key="1">
    <citation type="submission" date="2021-02" db="EMBL/GenBank/DDBJ databases">
        <authorList>
            <person name="Dougan E. K."/>
            <person name="Rhodes N."/>
            <person name="Thang M."/>
            <person name="Chan C."/>
        </authorList>
    </citation>
    <scope>NUCLEOTIDE SEQUENCE</scope>
</reference>
<organism evidence="2 3">
    <name type="scientific">Symbiodinium natans</name>
    <dbReference type="NCBI Taxonomy" id="878477"/>
    <lineage>
        <taxon>Eukaryota</taxon>
        <taxon>Sar</taxon>
        <taxon>Alveolata</taxon>
        <taxon>Dinophyceae</taxon>
        <taxon>Suessiales</taxon>
        <taxon>Symbiodiniaceae</taxon>
        <taxon>Symbiodinium</taxon>
    </lineage>
</organism>
<sequence>MVEERRTVCWRDVLKLMYTPGLPEGKKLILRPRLFEIVAGPEQLSATHPEVKKADVLDAVSWSSDCEGQCVHYKLDGYVVRVPATQEAFQIQVEAVQEAVDGLVPSCSTDLVKHCIAQLRPLSMGALKSCLQKIIRFHAVAVDFGEPIPLPVAAATAIALLFANRGGFSPELQLFTRGATAAFKRLAVILLEDAWVKGEATPSCLAALLALGLVTQRIADYEPPRSSVVAAMRLAARAATSNCLIAWRKDKASKPLDQINVSRQQASLFQHSAKLLRLLRSFSGDMAMFDQVAAASRAGKLPLRHAARRPEVMPLCHLVDQHTYRGIAHVLGAGAESTFAMRFQSLFNNCTGFNPRLADPEGFESRPEVQRARFAQQCCLNAAQKKPKTLLPLVSDGAWVNMELDPGVLSAAVGPVPTKVQSKRGNRDLLVLLGVRCPEDEVVMQKPARATRDLFGDLTDQERATAVANVRGQQLRVQSLLLPGLREAKFDGSWKVDGTKWADLVKQGIRIKVPQVAAPSWCDTLNAQNAQNAALALLRNDAALEEALGVSGAGLIPRAEEVVLALVSSLPHAVSLRAVSLLRQQYVSVSMPTPSLHGGLADQLAAYDGDWLVYRLLVLISRTAPAALRPAMPPNFTVTNPVILRVVEGWMMAGVERAMCSHTVLASTSQSPAQWEQHPSWTTMSRASESLLEHQREAVDRMHQRDREMKCGGHFLIMDTGLGKTVTSLVYAYRWLCRTGGKAVRRILWVTPAGTVENLVKQLCQTWHCPTHVVPRISSAKKPKAGEGFELVLKDFMVNVIHADHLRTAIDKGLAEQATSSFIIFDEVDEMYAPTLRTSAARRLCQLCPKFVAQTATPMRKNESQLLAWLADTCSFPVDTRNWLVAASGMVSMQLELGIAAVEEEILVPMVDEVRALCRKLLASKTTVRWLEMARVVQEYTDQAMAEAALRAAKQDRKVHEDGGVLLVADSLQHAAKLRELCSPLLPTGDFASLEASDAKRFAIVIVTKDKDRGYNSARRLGVMVTGAYAGNAASRHQMRGRLRRLGQKRKEVRFVTVCM</sequence>
<dbReference type="InterPro" id="IPR014001">
    <property type="entry name" value="Helicase_ATP-bd"/>
</dbReference>
<gene>
    <name evidence="2" type="ORF">SNAT2548_LOCUS9231</name>
</gene>
<dbReference type="InterPro" id="IPR000330">
    <property type="entry name" value="SNF2_N"/>
</dbReference>
<proteinExistence type="predicted"/>
<dbReference type="Proteomes" id="UP000604046">
    <property type="component" value="Unassembled WGS sequence"/>
</dbReference>
<dbReference type="OrthoDB" id="2145528at2759"/>
<evidence type="ECO:0000259" key="1">
    <source>
        <dbReference type="SMART" id="SM00487"/>
    </source>
</evidence>
<evidence type="ECO:0000313" key="2">
    <source>
        <dbReference type="EMBL" id="CAE7229480.1"/>
    </source>
</evidence>
<dbReference type="Gene3D" id="3.40.50.300">
    <property type="entry name" value="P-loop containing nucleotide triphosphate hydrolases"/>
    <property type="match status" value="1"/>
</dbReference>
<keyword evidence="3" id="KW-1185">Reference proteome</keyword>
<feature type="non-terminal residue" evidence="2">
    <location>
        <position position="1060"/>
    </location>
</feature>
<dbReference type="GO" id="GO:0003677">
    <property type="term" value="F:DNA binding"/>
    <property type="evidence" value="ECO:0007669"/>
    <property type="project" value="InterPro"/>
</dbReference>
<dbReference type="AlphaFoldDB" id="A0A812KM64"/>
<evidence type="ECO:0000313" key="3">
    <source>
        <dbReference type="Proteomes" id="UP000604046"/>
    </source>
</evidence>
<feature type="domain" description="Helicase ATP-binding" evidence="1">
    <location>
        <begin position="687"/>
        <end position="892"/>
    </location>
</feature>
<dbReference type="GO" id="GO:0005524">
    <property type="term" value="F:ATP binding"/>
    <property type="evidence" value="ECO:0007669"/>
    <property type="project" value="InterPro"/>
</dbReference>
<comment type="caution">
    <text evidence="2">The sequence shown here is derived from an EMBL/GenBank/DDBJ whole genome shotgun (WGS) entry which is preliminary data.</text>
</comment>
<dbReference type="GO" id="GO:0016787">
    <property type="term" value="F:hydrolase activity"/>
    <property type="evidence" value="ECO:0007669"/>
    <property type="project" value="InterPro"/>
</dbReference>